<dbReference type="AlphaFoldDB" id="A0AAD6IW48"/>
<sequence>MATINGVAGEQYLKGTDDYEKHYQQFATSSFESEDRMRPALIVKPKNKADIATVLKYAKSHHIAVAIRTGGNQYSGASSTPAPNIQLDLKTTFKGPSDRCIFEKDGQPFIRTSVSWGLGEFQAFLAQYGLFVAHGQCIGVHLGGHVQTGGWGQLQRSFGLFGDHVTCIEIVNYQGESIDVTPESDRDLFSAILGGSPGNFGVITHITVKLYRDADYQGSRGLKSLFWYDPKILERLLNIVAEMADNDNLERNYDLCVTIMSSTNKCLDAIGELDPIMRQSYPHFYGEDGRPNAPRLIVVFAQWVPFSENDKCDEAWFERIREGSVFNLPVQTLPMSQHVANWIFPLDREFDFPYIKNIQVTKSRSLVADGWASWQTERIDSIVKPTDNKCWVSAQWQVIGGKHSKFTSSRGNGTSYSWRDSTLLTTMDLYHHPDQKQVAKAWQAINYQEGIGPNGKFSKEDRRLLWGSYVSLKLKASEDQHLDLHGNVFEVPTFTMKEIYGAIPAHCFKSSMIRSMAYVVRDCFYLSALVYLAVTYIPQLPNVYFRCAAWVAYTTVQGFVFTGIWILAHECGHGAFSKSKTLNWTMGLIMHSFLLVPFHSWRLSHSQHHKATGNIERDVAFVPHTRESWIKDNFGEKAQANIIELAELVEDSPISALYYDLIHQLCGWPAYLLFNLSGQEYGGVKGMPLSHFYFGKDSLLYKENDLPLIMLSDIGVAAMIACLAIAGQIFGSWYVIVLWGIPWLWVNNWIGISSTTSLERTFATTSSPLSPSITPLKPQFISGE</sequence>
<dbReference type="InterPro" id="IPR016169">
    <property type="entry name" value="FAD-bd_PCMH_sub2"/>
</dbReference>
<comment type="caution">
    <text evidence="3">The sequence shown here is derived from an EMBL/GenBank/DDBJ whole genome shotgun (WGS) entry which is preliminary data.</text>
</comment>
<dbReference type="PROSITE" id="PS51387">
    <property type="entry name" value="FAD_PCMH"/>
    <property type="match status" value="1"/>
</dbReference>
<evidence type="ECO:0000256" key="1">
    <source>
        <dbReference type="SAM" id="Phobius"/>
    </source>
</evidence>
<feature type="transmembrane region" description="Helical" evidence="1">
    <location>
        <begin position="543"/>
        <end position="568"/>
    </location>
</feature>
<dbReference type="Pfam" id="PF00487">
    <property type="entry name" value="FA_desaturase"/>
    <property type="match status" value="1"/>
</dbReference>
<organism evidence="3 4">
    <name type="scientific">Drechslerella dactyloides</name>
    <name type="common">Nematode-trapping fungus</name>
    <name type="synonym">Arthrobotrys dactyloides</name>
    <dbReference type="NCBI Taxonomy" id="74499"/>
    <lineage>
        <taxon>Eukaryota</taxon>
        <taxon>Fungi</taxon>
        <taxon>Dikarya</taxon>
        <taxon>Ascomycota</taxon>
        <taxon>Pezizomycotina</taxon>
        <taxon>Orbiliomycetes</taxon>
        <taxon>Orbiliales</taxon>
        <taxon>Orbiliaceae</taxon>
        <taxon>Drechslerella</taxon>
    </lineage>
</organism>
<dbReference type="InterPro" id="IPR005804">
    <property type="entry name" value="FA_desaturase_dom"/>
</dbReference>
<dbReference type="Proteomes" id="UP001221413">
    <property type="component" value="Unassembled WGS sequence"/>
</dbReference>
<accession>A0AAD6IW48</accession>
<feature type="transmembrane region" description="Helical" evidence="1">
    <location>
        <begin position="732"/>
        <end position="750"/>
    </location>
</feature>
<dbReference type="InterPro" id="IPR012171">
    <property type="entry name" value="Fatty_acid_desaturase"/>
</dbReference>
<dbReference type="InterPro" id="IPR006094">
    <property type="entry name" value="Oxid_FAD_bind_N"/>
</dbReference>
<dbReference type="GO" id="GO:0016491">
    <property type="term" value="F:oxidoreductase activity"/>
    <property type="evidence" value="ECO:0007669"/>
    <property type="project" value="InterPro"/>
</dbReference>
<dbReference type="PANTHER" id="PTHR32100">
    <property type="entry name" value="OMEGA-6 FATTY ACID DESATURASE, CHLOROPLASTIC"/>
    <property type="match status" value="1"/>
</dbReference>
<evidence type="ECO:0000313" key="4">
    <source>
        <dbReference type="Proteomes" id="UP001221413"/>
    </source>
</evidence>
<dbReference type="GO" id="GO:0071949">
    <property type="term" value="F:FAD binding"/>
    <property type="evidence" value="ECO:0007669"/>
    <property type="project" value="InterPro"/>
</dbReference>
<feature type="transmembrane region" description="Helical" evidence="1">
    <location>
        <begin position="706"/>
        <end position="726"/>
    </location>
</feature>
<feature type="domain" description="FAD-binding PCMH-type" evidence="2">
    <location>
        <begin position="35"/>
        <end position="213"/>
    </location>
</feature>
<dbReference type="Pfam" id="PF01565">
    <property type="entry name" value="FAD_binding_4"/>
    <property type="match status" value="1"/>
</dbReference>
<dbReference type="EMBL" id="JAQGDS010000006">
    <property type="protein sequence ID" value="KAJ6259820.1"/>
    <property type="molecule type" value="Genomic_DNA"/>
</dbReference>
<proteinExistence type="predicted"/>
<dbReference type="GO" id="GO:0006629">
    <property type="term" value="P:lipid metabolic process"/>
    <property type="evidence" value="ECO:0007669"/>
    <property type="project" value="InterPro"/>
</dbReference>
<keyword evidence="1" id="KW-0812">Transmembrane</keyword>
<dbReference type="InterPro" id="IPR016166">
    <property type="entry name" value="FAD-bd_PCMH"/>
</dbReference>
<protein>
    <recommendedName>
        <fullName evidence="2">FAD-binding PCMH-type domain-containing protein</fullName>
    </recommendedName>
</protein>
<keyword evidence="1" id="KW-0472">Membrane</keyword>
<keyword evidence="1" id="KW-1133">Transmembrane helix</keyword>
<keyword evidence="4" id="KW-1185">Reference proteome</keyword>
<reference evidence="3" key="1">
    <citation type="submission" date="2023-01" db="EMBL/GenBank/DDBJ databases">
        <title>The chitinases involved in constricting ring structure development in the nematode-trapping fungus Drechslerella dactyloides.</title>
        <authorList>
            <person name="Wang R."/>
            <person name="Zhang L."/>
            <person name="Tang P."/>
            <person name="Li S."/>
            <person name="Liang L."/>
        </authorList>
    </citation>
    <scope>NUCLEOTIDE SEQUENCE</scope>
    <source>
        <strain evidence="3">YMF1.00031</strain>
    </source>
</reference>
<gene>
    <name evidence="3" type="ORF">Dda_5462</name>
</gene>
<dbReference type="InterPro" id="IPR036318">
    <property type="entry name" value="FAD-bd_PCMH-like_sf"/>
</dbReference>
<name>A0AAD6IW48_DREDA</name>
<evidence type="ECO:0000313" key="3">
    <source>
        <dbReference type="EMBL" id="KAJ6259820.1"/>
    </source>
</evidence>
<dbReference type="SUPFAM" id="SSF56176">
    <property type="entry name" value="FAD-binding/transporter-associated domain-like"/>
    <property type="match status" value="1"/>
</dbReference>
<evidence type="ECO:0000259" key="2">
    <source>
        <dbReference type="PROSITE" id="PS51387"/>
    </source>
</evidence>
<dbReference type="Gene3D" id="3.30.465.10">
    <property type="match status" value="1"/>
</dbReference>
<feature type="transmembrane region" description="Helical" evidence="1">
    <location>
        <begin position="518"/>
        <end position="537"/>
    </location>
</feature>